<gene>
    <name evidence="5" type="ORF">ACFFLH_11210</name>
</gene>
<dbReference type="PROSITE" id="PS01124">
    <property type="entry name" value="HTH_ARAC_FAMILY_2"/>
    <property type="match status" value="1"/>
</dbReference>
<dbReference type="SMART" id="SM00342">
    <property type="entry name" value="HTH_ARAC"/>
    <property type="match status" value="1"/>
</dbReference>
<evidence type="ECO:0000256" key="3">
    <source>
        <dbReference type="ARBA" id="ARBA00023163"/>
    </source>
</evidence>
<reference evidence="5 6" key="1">
    <citation type="submission" date="2024-09" db="EMBL/GenBank/DDBJ databases">
        <authorList>
            <person name="Sun Q."/>
            <person name="Mori K."/>
        </authorList>
    </citation>
    <scope>NUCLEOTIDE SEQUENCE [LARGE SCALE GENOMIC DNA]</scope>
    <source>
        <strain evidence="5 6">ATCC 51285</strain>
    </source>
</reference>
<keyword evidence="1" id="KW-0805">Transcription regulation</keyword>
<dbReference type="InterPro" id="IPR018060">
    <property type="entry name" value="HTH_AraC"/>
</dbReference>
<protein>
    <submittedName>
        <fullName evidence="5">AraC family transcriptional regulator ligand-binding domain-containing protein</fullName>
    </submittedName>
</protein>
<dbReference type="Pfam" id="PF12625">
    <property type="entry name" value="Arabinose_bd"/>
    <property type="match status" value="1"/>
</dbReference>
<comment type="caution">
    <text evidence="5">The sequence shown here is derived from an EMBL/GenBank/DDBJ whole genome shotgun (WGS) entry which is preliminary data.</text>
</comment>
<organism evidence="5 6">
    <name type="scientific">Balneatrix alpica</name>
    <dbReference type="NCBI Taxonomy" id="75684"/>
    <lineage>
        <taxon>Bacteria</taxon>
        <taxon>Pseudomonadati</taxon>
        <taxon>Pseudomonadota</taxon>
        <taxon>Gammaproteobacteria</taxon>
        <taxon>Oceanospirillales</taxon>
        <taxon>Balneatrichaceae</taxon>
        <taxon>Balneatrix</taxon>
    </lineage>
</organism>
<dbReference type="RefSeq" id="WP_027312195.1">
    <property type="nucleotide sequence ID" value="NZ_JBHLZN010000003.1"/>
</dbReference>
<dbReference type="InterPro" id="IPR009057">
    <property type="entry name" value="Homeodomain-like_sf"/>
</dbReference>
<dbReference type="Pfam" id="PF12833">
    <property type="entry name" value="HTH_18"/>
    <property type="match status" value="1"/>
</dbReference>
<proteinExistence type="predicted"/>
<keyword evidence="6" id="KW-1185">Reference proteome</keyword>
<dbReference type="InterPro" id="IPR032687">
    <property type="entry name" value="AraC-type_N"/>
</dbReference>
<evidence type="ECO:0000259" key="4">
    <source>
        <dbReference type="PROSITE" id="PS01124"/>
    </source>
</evidence>
<dbReference type="Proteomes" id="UP001589628">
    <property type="component" value="Unassembled WGS sequence"/>
</dbReference>
<name>A0ABV5ZCH4_9GAMM</name>
<keyword evidence="3" id="KW-0804">Transcription</keyword>
<evidence type="ECO:0000256" key="2">
    <source>
        <dbReference type="ARBA" id="ARBA00023125"/>
    </source>
</evidence>
<dbReference type="PANTHER" id="PTHR47894:SF1">
    <property type="entry name" value="HTH-TYPE TRANSCRIPTIONAL REGULATOR VQSM"/>
    <property type="match status" value="1"/>
</dbReference>
<feature type="domain" description="HTH araC/xylS-type" evidence="4">
    <location>
        <begin position="226"/>
        <end position="324"/>
    </location>
</feature>
<evidence type="ECO:0000256" key="1">
    <source>
        <dbReference type="ARBA" id="ARBA00023015"/>
    </source>
</evidence>
<evidence type="ECO:0000313" key="5">
    <source>
        <dbReference type="EMBL" id="MFB9886985.1"/>
    </source>
</evidence>
<dbReference type="Gene3D" id="1.10.10.60">
    <property type="entry name" value="Homeodomain-like"/>
    <property type="match status" value="1"/>
</dbReference>
<dbReference type="SUPFAM" id="SSF46689">
    <property type="entry name" value="Homeodomain-like"/>
    <property type="match status" value="1"/>
</dbReference>
<keyword evidence="2" id="KW-0238">DNA-binding</keyword>
<sequence length="337" mass="38644">MREYINAAWVACAFRTLQSLGLDAEAMFKRFNLNLDDLNHSTALMDAEKVRSLFKELERDYPDFGLQVGLHLHPMSFNSLSLEMMSQPNLARALQTYADSYHRISNVGMVQLEMKDKELEVSLVPALNYDAVVTSILDAGMATLLTLCRFIQAAPVKPVRVIHPLAEQRGERYQQFFNAPVVSEGFKYAFCLRKEDVQKPLQAMFDGQGEELKRFLSDSTPVALGQKVKLIIAKSLGQKKVTLEYVASQLYMSPRSLQRKLSEEDLLFQDVLENVRRHRARVLFSNPDIPLIKVSSQLGFQSQNGLSRFTRAWMEMSPRELRRKWTPQRSLADRELH</sequence>
<evidence type="ECO:0000313" key="6">
    <source>
        <dbReference type="Proteomes" id="UP001589628"/>
    </source>
</evidence>
<dbReference type="EMBL" id="JBHLZN010000003">
    <property type="protein sequence ID" value="MFB9886985.1"/>
    <property type="molecule type" value="Genomic_DNA"/>
</dbReference>
<accession>A0ABV5ZCH4</accession>
<dbReference type="PANTHER" id="PTHR47894">
    <property type="entry name" value="HTH-TYPE TRANSCRIPTIONAL REGULATOR GADX"/>
    <property type="match status" value="1"/>
</dbReference>